<proteinExistence type="predicted"/>
<dbReference type="EMBL" id="QZEY01000006">
    <property type="protein sequence ID" value="RJL31723.1"/>
    <property type="molecule type" value="Genomic_DNA"/>
</dbReference>
<evidence type="ECO:0000256" key="1">
    <source>
        <dbReference type="SAM" id="MobiDB-lite"/>
    </source>
</evidence>
<dbReference type="InterPro" id="IPR038765">
    <property type="entry name" value="Papain-like_cys_pep_sf"/>
</dbReference>
<evidence type="ECO:0000313" key="4">
    <source>
        <dbReference type="EMBL" id="RJL31723.1"/>
    </source>
</evidence>
<keyword evidence="5" id="KW-1185">Reference proteome</keyword>
<feature type="domain" description="Peptidase C51" evidence="3">
    <location>
        <begin position="44"/>
        <end position="128"/>
    </location>
</feature>
<accession>A0A3A4B0U2</accession>
<dbReference type="SUPFAM" id="SSF54001">
    <property type="entry name" value="Cysteine proteinases"/>
    <property type="match status" value="1"/>
</dbReference>
<gene>
    <name evidence="4" type="ORF">D5H75_18655</name>
</gene>
<feature type="compositionally biased region" description="Gly residues" evidence="1">
    <location>
        <begin position="247"/>
        <end position="258"/>
    </location>
</feature>
<comment type="caution">
    <text evidence="4">The sequence shown here is derived from an EMBL/GenBank/DDBJ whole genome shotgun (WGS) entry which is preliminary data.</text>
</comment>
<keyword evidence="2" id="KW-1133">Transmembrane helix</keyword>
<keyword evidence="2" id="KW-0812">Transmembrane</keyword>
<dbReference type="OrthoDB" id="5124837at2"/>
<organism evidence="4 5">
    <name type="scientific">Bailinhaonella thermotolerans</name>
    <dbReference type="NCBI Taxonomy" id="1070861"/>
    <lineage>
        <taxon>Bacteria</taxon>
        <taxon>Bacillati</taxon>
        <taxon>Actinomycetota</taxon>
        <taxon>Actinomycetes</taxon>
        <taxon>Streptosporangiales</taxon>
        <taxon>Streptosporangiaceae</taxon>
        <taxon>Bailinhaonella</taxon>
    </lineage>
</organism>
<feature type="region of interest" description="Disordered" evidence="1">
    <location>
        <begin position="160"/>
        <end position="192"/>
    </location>
</feature>
<evidence type="ECO:0000259" key="3">
    <source>
        <dbReference type="Pfam" id="PF05257"/>
    </source>
</evidence>
<name>A0A3A4B0U2_9ACTN</name>
<reference evidence="4 5" key="1">
    <citation type="submission" date="2018-09" db="EMBL/GenBank/DDBJ databases">
        <title>YIM 75507 draft genome.</title>
        <authorList>
            <person name="Tang S."/>
            <person name="Feng Y."/>
        </authorList>
    </citation>
    <scope>NUCLEOTIDE SEQUENCE [LARGE SCALE GENOMIC DNA]</scope>
    <source>
        <strain evidence="4 5">YIM 75507</strain>
    </source>
</reference>
<feature type="compositionally biased region" description="Low complexity" evidence="1">
    <location>
        <begin position="164"/>
        <end position="192"/>
    </location>
</feature>
<protein>
    <submittedName>
        <fullName evidence="4">CHAP domain-containing protein</fullName>
    </submittedName>
</protein>
<dbReference type="InterPro" id="IPR007921">
    <property type="entry name" value="CHAP_dom"/>
</dbReference>
<feature type="region of interest" description="Disordered" evidence="1">
    <location>
        <begin position="210"/>
        <end position="265"/>
    </location>
</feature>
<feature type="transmembrane region" description="Helical" evidence="2">
    <location>
        <begin position="289"/>
        <end position="311"/>
    </location>
</feature>
<evidence type="ECO:0000256" key="2">
    <source>
        <dbReference type="SAM" id="Phobius"/>
    </source>
</evidence>
<sequence length="345" mass="35821">MDPISENMLKVVSEQIGYTEGPGGYSKFGDWYSVNIDKDPVFKNAAWCDMFLTWAGHKVGAQEYVGEFAYTPYHAAWFKEQGAWTDKPEPGAIVFFDWGGSKEIDNIDHVGIVEKPGENGKVHTIEGNSDGIFVKRQVRDEGDIVGYGLPAKVKERKDAEAAKAQALTPTEAPTPAPAEDAAQAPAQAPAAAEQSLATLFGLTPAGNQAAARKAEADAGKTAATTPDARPQSARKAESSDTAAVPVSGGGNGGNGADGGSLPAQQVSLNGGTTALAAHAMPSLPPAGDAVQYSAVPAGVLTALLATAVIAAQVRTRKLSLAALKPAALVQRVRGSRQGRHHSVDE</sequence>
<evidence type="ECO:0000313" key="5">
    <source>
        <dbReference type="Proteomes" id="UP000265768"/>
    </source>
</evidence>
<keyword evidence="2" id="KW-0472">Membrane</keyword>
<dbReference type="Proteomes" id="UP000265768">
    <property type="component" value="Unassembled WGS sequence"/>
</dbReference>
<dbReference type="Pfam" id="PF05257">
    <property type="entry name" value="CHAP"/>
    <property type="match status" value="1"/>
</dbReference>
<dbReference type="AlphaFoldDB" id="A0A3A4B0U2"/>